<dbReference type="GO" id="GO:0005829">
    <property type="term" value="C:cytosol"/>
    <property type="evidence" value="ECO:0007669"/>
    <property type="project" value="TreeGrafter"/>
</dbReference>
<organism evidence="14 15">
    <name type="scientific">Hydrogenispora ethanolica</name>
    <dbReference type="NCBI Taxonomy" id="1082276"/>
    <lineage>
        <taxon>Bacteria</taxon>
        <taxon>Bacillati</taxon>
        <taxon>Bacillota</taxon>
        <taxon>Hydrogenispora</taxon>
    </lineage>
</organism>
<evidence type="ECO:0000313" key="15">
    <source>
        <dbReference type="Proteomes" id="UP000295008"/>
    </source>
</evidence>
<evidence type="ECO:0000256" key="6">
    <source>
        <dbReference type="ARBA" id="ARBA00022833"/>
    </source>
</evidence>
<comment type="caution">
    <text evidence="14">The sequence shown here is derived from an EMBL/GenBank/DDBJ whole genome shotgun (WGS) entry which is preliminary data.</text>
</comment>
<dbReference type="GO" id="GO:0140664">
    <property type="term" value="F:ATP-dependent DNA damage sensor activity"/>
    <property type="evidence" value="ECO:0007669"/>
    <property type="project" value="InterPro"/>
</dbReference>
<evidence type="ECO:0000256" key="4">
    <source>
        <dbReference type="ARBA" id="ARBA00022771"/>
    </source>
</evidence>
<gene>
    <name evidence="14" type="ORF">EDC14_1009144</name>
</gene>
<dbReference type="GO" id="GO:0016787">
    <property type="term" value="F:hydrolase activity"/>
    <property type="evidence" value="ECO:0007669"/>
    <property type="project" value="UniProtKB-KW"/>
</dbReference>
<comment type="similarity">
    <text evidence="12">Belongs to the RecA family. RadA subfamily.</text>
</comment>
<evidence type="ECO:0000256" key="3">
    <source>
        <dbReference type="ARBA" id="ARBA00022763"/>
    </source>
</evidence>
<dbReference type="InterPro" id="IPR041166">
    <property type="entry name" value="Rubredoxin_2"/>
</dbReference>
<keyword evidence="2 12" id="KW-0547">Nucleotide-binding</keyword>
<evidence type="ECO:0000259" key="13">
    <source>
        <dbReference type="PROSITE" id="PS50162"/>
    </source>
</evidence>
<sequence length="461" mass="49818">MGNGKKNRTVFYCTNCGHQEPKWVGRCPACQEWGTLEEEAETVAGTAELTGLGSMQEPQILNQVAVDDSIRVQTAIGEFDRLIGGGMVAGSVMLLVGDPGIGKSTLSLIAAGNVARRGKVLYVSGEESAAQTKIRANRLGKFPDSLYVLSETDLERIQHHVAALQPILVVIDSIQSTFVRTLRSTPGAPSQIKECTINLIKLAKATNIPIVLIGQVTKESELAGPRVLEHLVDVVVYLEGNRSQSLRVARVVKNRFGSTQEVALFEMTGQGFAEVQNPSEYLLENRSRLMAGSVIVASARGSRPIFTEIQTLVTETAEGIPPRHIAIGVDRNRLLLVTAVLQRWVGERLGNKNIFVSTAGGIESDDPALDLGIAASLLSSMRGIVFSGKVFCVGELALSGEVRTIPELEKLLNEGRRLGFEACVLAAQSVKRISPPAGIRLHAIDHIRRLVQVLPELLEKN</sequence>
<dbReference type="InterPro" id="IPR004504">
    <property type="entry name" value="DNA_repair_RadA"/>
</dbReference>
<evidence type="ECO:0000313" key="14">
    <source>
        <dbReference type="EMBL" id="TCL70826.1"/>
    </source>
</evidence>
<dbReference type="GO" id="GO:0000725">
    <property type="term" value="P:recombinational repair"/>
    <property type="evidence" value="ECO:0007669"/>
    <property type="project" value="TreeGrafter"/>
</dbReference>
<dbReference type="GO" id="GO:0003684">
    <property type="term" value="F:damaged DNA binding"/>
    <property type="evidence" value="ECO:0007669"/>
    <property type="project" value="InterPro"/>
</dbReference>
<evidence type="ECO:0000256" key="5">
    <source>
        <dbReference type="ARBA" id="ARBA00022801"/>
    </source>
</evidence>
<keyword evidence="15" id="KW-1185">Reference proteome</keyword>
<dbReference type="InterPro" id="IPR014721">
    <property type="entry name" value="Ribsml_uS5_D2-typ_fold_subgr"/>
</dbReference>
<evidence type="ECO:0000256" key="9">
    <source>
        <dbReference type="ARBA" id="ARBA00023125"/>
    </source>
</evidence>
<evidence type="ECO:0000256" key="7">
    <source>
        <dbReference type="ARBA" id="ARBA00022840"/>
    </source>
</evidence>
<keyword evidence="5" id="KW-0378">Hydrolase</keyword>
<dbReference type="InterPro" id="IPR020588">
    <property type="entry name" value="RecA_ATP-bd"/>
</dbReference>
<dbReference type="Pfam" id="PF13541">
    <property type="entry name" value="ChlI"/>
    <property type="match status" value="1"/>
</dbReference>
<keyword evidence="1 12" id="KW-0479">Metal-binding</keyword>
<dbReference type="SUPFAM" id="SSF54211">
    <property type="entry name" value="Ribosomal protein S5 domain 2-like"/>
    <property type="match status" value="1"/>
</dbReference>
<dbReference type="Pfam" id="PF13481">
    <property type="entry name" value="AAA_25"/>
    <property type="match status" value="1"/>
</dbReference>
<evidence type="ECO:0000256" key="8">
    <source>
        <dbReference type="ARBA" id="ARBA00023016"/>
    </source>
</evidence>
<evidence type="ECO:0000256" key="12">
    <source>
        <dbReference type="RuleBase" id="RU003555"/>
    </source>
</evidence>
<keyword evidence="4 12" id="KW-0863">Zinc-finger</keyword>
<keyword evidence="8" id="KW-0346">Stress response</keyword>
<keyword evidence="6 12" id="KW-0862">Zinc</keyword>
<dbReference type="EMBL" id="SLUN01000009">
    <property type="protein sequence ID" value="TCL70826.1"/>
    <property type="molecule type" value="Genomic_DNA"/>
</dbReference>
<accession>A0A4R1RW74</accession>
<dbReference type="OrthoDB" id="9803906at2"/>
<dbReference type="Gene3D" id="3.40.50.300">
    <property type="entry name" value="P-loop containing nucleotide triphosphate hydrolases"/>
    <property type="match status" value="1"/>
</dbReference>
<evidence type="ECO:0000256" key="2">
    <source>
        <dbReference type="ARBA" id="ARBA00022741"/>
    </source>
</evidence>
<keyword evidence="10 12" id="KW-0234">DNA repair</keyword>
<proteinExistence type="inferred from homology"/>
<dbReference type="AlphaFoldDB" id="A0A4R1RW74"/>
<dbReference type="Proteomes" id="UP000295008">
    <property type="component" value="Unassembled WGS sequence"/>
</dbReference>
<evidence type="ECO:0000256" key="1">
    <source>
        <dbReference type="ARBA" id="ARBA00022723"/>
    </source>
</evidence>
<dbReference type="Gene3D" id="3.30.230.10">
    <property type="match status" value="1"/>
</dbReference>
<feature type="domain" description="RecA family profile 1" evidence="13">
    <location>
        <begin position="68"/>
        <end position="216"/>
    </location>
</feature>
<dbReference type="PRINTS" id="PR01874">
    <property type="entry name" value="DNAREPAIRADA"/>
</dbReference>
<protein>
    <recommendedName>
        <fullName evidence="11 12">DNA repair protein RadA</fullName>
    </recommendedName>
</protein>
<dbReference type="Pfam" id="PF18073">
    <property type="entry name" value="Zn_ribbon_LapB"/>
    <property type="match status" value="1"/>
</dbReference>
<reference evidence="14 15" key="1">
    <citation type="submission" date="2019-03" db="EMBL/GenBank/DDBJ databases">
        <title>Genomic Encyclopedia of Type Strains, Phase IV (KMG-IV): sequencing the most valuable type-strain genomes for metagenomic binning, comparative biology and taxonomic classification.</title>
        <authorList>
            <person name="Goeker M."/>
        </authorList>
    </citation>
    <scope>NUCLEOTIDE SEQUENCE [LARGE SCALE GENOMIC DNA]</scope>
    <source>
        <strain evidence="14 15">LX-B</strain>
    </source>
</reference>
<dbReference type="InterPro" id="IPR003593">
    <property type="entry name" value="AAA+_ATPase"/>
</dbReference>
<evidence type="ECO:0000256" key="10">
    <source>
        <dbReference type="ARBA" id="ARBA00023204"/>
    </source>
</evidence>
<comment type="function">
    <text evidence="12">DNA-dependent ATPase involved in processing of recombination intermediates, plays a role in repairing DNA breaks. Stimulates the branch migration of RecA-mediated strand transfer reactions, allowing the 3' invading strand to extend heteroduplex DNA faster. Binds ssDNA in the presence of ADP but not other nucleotides, has ATPase activity that is stimulated by ssDNA and various branched DNA structures, but inhibited by SSB. Does not have RecA's homology-searching function.</text>
</comment>
<dbReference type="InterPro" id="IPR027417">
    <property type="entry name" value="P-loop_NTPase"/>
</dbReference>
<keyword evidence="7 12" id="KW-0067">ATP-binding</keyword>
<dbReference type="PANTHER" id="PTHR32472">
    <property type="entry name" value="DNA REPAIR PROTEIN RADA"/>
    <property type="match status" value="1"/>
</dbReference>
<keyword evidence="3 12" id="KW-0227">DNA damage</keyword>
<dbReference type="PROSITE" id="PS50162">
    <property type="entry name" value="RECA_2"/>
    <property type="match status" value="1"/>
</dbReference>
<dbReference type="GO" id="GO:0008270">
    <property type="term" value="F:zinc ion binding"/>
    <property type="evidence" value="ECO:0007669"/>
    <property type="project" value="UniProtKB-KW"/>
</dbReference>
<dbReference type="GO" id="GO:0005524">
    <property type="term" value="F:ATP binding"/>
    <property type="evidence" value="ECO:0007669"/>
    <property type="project" value="UniProtKB-UniRule"/>
</dbReference>
<name>A0A4R1RW74_HYDET</name>
<dbReference type="InterPro" id="IPR020568">
    <property type="entry name" value="Ribosomal_Su5_D2-typ_SF"/>
</dbReference>
<dbReference type="SUPFAM" id="SSF52540">
    <property type="entry name" value="P-loop containing nucleoside triphosphate hydrolases"/>
    <property type="match status" value="1"/>
</dbReference>
<dbReference type="RefSeq" id="WP_132014096.1">
    <property type="nucleotide sequence ID" value="NZ_SLUN01000009.1"/>
</dbReference>
<dbReference type="SMART" id="SM00382">
    <property type="entry name" value="AAA"/>
    <property type="match status" value="1"/>
</dbReference>
<keyword evidence="9 12" id="KW-0238">DNA-binding</keyword>
<dbReference type="PANTHER" id="PTHR32472:SF10">
    <property type="entry name" value="DNA REPAIR PROTEIN RADA-LIKE PROTEIN"/>
    <property type="match status" value="1"/>
</dbReference>
<evidence type="ECO:0000256" key="11">
    <source>
        <dbReference type="NCBIfam" id="TIGR00416"/>
    </source>
</evidence>
<dbReference type="NCBIfam" id="TIGR00416">
    <property type="entry name" value="sms"/>
    <property type="match status" value="1"/>
</dbReference>